<dbReference type="AlphaFoldDB" id="A0A6L3T5H4"/>
<sequence length="83" mass="9371">MSLHLQPVRVATSSDDSESQLVFAEGFLVAMLVHLSEQHEDDAGRWFLEAGFGRIPSRDHPTFLDLDEAQTWIRQQLGNAYVS</sequence>
<organism evidence="1 2">
    <name type="scientific">Methylobacterium soli</name>
    <dbReference type="NCBI Taxonomy" id="553447"/>
    <lineage>
        <taxon>Bacteria</taxon>
        <taxon>Pseudomonadati</taxon>
        <taxon>Pseudomonadota</taxon>
        <taxon>Alphaproteobacteria</taxon>
        <taxon>Hyphomicrobiales</taxon>
        <taxon>Methylobacteriaceae</taxon>
        <taxon>Methylobacterium</taxon>
    </lineage>
</organism>
<accession>A0A6L3T5H4</accession>
<dbReference type="EMBL" id="VZZK01000004">
    <property type="protein sequence ID" value="KAB1080593.1"/>
    <property type="molecule type" value="Genomic_DNA"/>
</dbReference>
<dbReference type="Proteomes" id="UP000474159">
    <property type="component" value="Unassembled WGS sequence"/>
</dbReference>
<keyword evidence="2" id="KW-1185">Reference proteome</keyword>
<proteinExistence type="predicted"/>
<gene>
    <name evidence="1" type="ORF">F6X53_05230</name>
</gene>
<dbReference type="OrthoDB" id="7997598at2"/>
<name>A0A6L3T5H4_9HYPH</name>
<protein>
    <submittedName>
        <fullName evidence="1">Uncharacterized protein</fullName>
    </submittedName>
</protein>
<dbReference type="RefSeq" id="WP_150997905.1">
    <property type="nucleotide sequence ID" value="NZ_VZZK01000004.1"/>
</dbReference>
<reference evidence="1 2" key="1">
    <citation type="submission" date="2019-09" db="EMBL/GenBank/DDBJ databases">
        <title>YIM 48816 draft genome.</title>
        <authorList>
            <person name="Jiang L."/>
        </authorList>
    </citation>
    <scope>NUCLEOTIDE SEQUENCE [LARGE SCALE GENOMIC DNA]</scope>
    <source>
        <strain evidence="1 2">YIM 48816</strain>
    </source>
</reference>
<evidence type="ECO:0000313" key="2">
    <source>
        <dbReference type="Proteomes" id="UP000474159"/>
    </source>
</evidence>
<evidence type="ECO:0000313" key="1">
    <source>
        <dbReference type="EMBL" id="KAB1080593.1"/>
    </source>
</evidence>
<comment type="caution">
    <text evidence="1">The sequence shown here is derived from an EMBL/GenBank/DDBJ whole genome shotgun (WGS) entry which is preliminary data.</text>
</comment>